<dbReference type="Pfam" id="PF09423">
    <property type="entry name" value="PhoD"/>
    <property type="match status" value="1"/>
</dbReference>
<dbReference type="InterPro" id="IPR032093">
    <property type="entry name" value="PhoD_N"/>
</dbReference>
<sequence length="536" mass="60160">MNNNFSRGNGETLASLIKRGLAPVDGTLTASKAPVFKGNPFQLGVASGDPLPDGVVLWTRLAPEPLAEDGLGGMPDRKVPVQWEVSEDQNFRYVVQHGVALALPELAHSVHVELEGLEPNRYYYYRFKVGSEVSSTGRTKTAPSAGTPISSLSFAVASCQAWYHGYYTAYQHMTADDLDFVLFSGDYIYEYAINSNNLVRPVKLSSAHNVKIVTLDQYRLRYSLFKTDPDLQAAHAAFPWILTWDDHEVENNYADEDSQYGAFTYQFLQQRADAYQAYYENLPLRSTAIPTGPDMRLYRKFTFGDLAEFNVLDTRQYRDDYTSVIVSGSDVQQRLDPDRTILGEEQEQWLISNLKYSQATWNVLAQQVVMAEIDRDTGEGEAYSMDQWDGFAAERERVFSALKEHNVQNPIVLSADIHRHVAANLKEDFKNPDSATIGTEFVATSIASGKDGAETDSYGPVWLGNEHVKLYNAQRGYLRCHVTPDQWRTDHLVMPYISSPGAPMNSYATFNVENGKPGLQGDSIMNQELERQSLVD</sequence>
<dbReference type="Gene3D" id="2.60.40.380">
    <property type="entry name" value="Purple acid phosphatase-like, N-terminal"/>
    <property type="match status" value="1"/>
</dbReference>
<dbReference type="InterPro" id="IPR038607">
    <property type="entry name" value="PhoD-like_sf"/>
</dbReference>
<evidence type="ECO:0000259" key="1">
    <source>
        <dbReference type="Pfam" id="PF09423"/>
    </source>
</evidence>
<dbReference type="PANTHER" id="PTHR43606">
    <property type="entry name" value="PHOSPHATASE, PUTATIVE (AFU_ORTHOLOGUE AFUA_6G08710)-RELATED"/>
    <property type="match status" value="1"/>
</dbReference>
<gene>
    <name evidence="3" type="ORF">P9989_01260</name>
</gene>
<evidence type="ECO:0000313" key="4">
    <source>
        <dbReference type="Proteomes" id="UP001221597"/>
    </source>
</evidence>
<evidence type="ECO:0000259" key="2">
    <source>
        <dbReference type="Pfam" id="PF16655"/>
    </source>
</evidence>
<feature type="domain" description="Phospholipase D N-terminal" evidence="2">
    <location>
        <begin position="43"/>
        <end position="141"/>
    </location>
</feature>
<reference evidence="3 4" key="1">
    <citation type="submission" date="2023-04" db="EMBL/GenBank/DDBJ databases">
        <title>Genome sequence of Halobacillus naozhouensis KACC 21980.</title>
        <authorList>
            <person name="Kim S."/>
            <person name="Heo J."/>
            <person name="Kwon S.-W."/>
        </authorList>
    </citation>
    <scope>NUCLEOTIDE SEQUENCE [LARGE SCALE GENOMIC DNA]</scope>
    <source>
        <strain evidence="3 4">KCTC 13234</strain>
    </source>
</reference>
<name>A0ABY8J0I1_9BACI</name>
<dbReference type="SUPFAM" id="SSF56300">
    <property type="entry name" value="Metallo-dependent phosphatases"/>
    <property type="match status" value="1"/>
</dbReference>
<evidence type="ECO:0000313" key="3">
    <source>
        <dbReference type="EMBL" id="WFT75064.1"/>
    </source>
</evidence>
<dbReference type="InterPro" id="IPR052900">
    <property type="entry name" value="Phospholipid_Metab_Enz"/>
</dbReference>
<dbReference type="Gene3D" id="3.60.21.70">
    <property type="entry name" value="PhoD-like phosphatase"/>
    <property type="match status" value="1"/>
</dbReference>
<feature type="domain" description="PhoD-like phosphatase metallophosphatase" evidence="1">
    <location>
        <begin position="154"/>
        <end position="490"/>
    </location>
</feature>
<dbReference type="InterPro" id="IPR029052">
    <property type="entry name" value="Metallo-depent_PP-like"/>
</dbReference>
<dbReference type="Proteomes" id="UP001221597">
    <property type="component" value="Chromosome"/>
</dbReference>
<organism evidence="3 4">
    <name type="scientific">Halobacillus naozhouensis</name>
    <dbReference type="NCBI Taxonomy" id="554880"/>
    <lineage>
        <taxon>Bacteria</taxon>
        <taxon>Bacillati</taxon>
        <taxon>Bacillota</taxon>
        <taxon>Bacilli</taxon>
        <taxon>Bacillales</taxon>
        <taxon>Bacillaceae</taxon>
        <taxon>Halobacillus</taxon>
    </lineage>
</organism>
<dbReference type="RefSeq" id="WP_283077034.1">
    <property type="nucleotide sequence ID" value="NZ_CP121671.1"/>
</dbReference>
<dbReference type="CDD" id="cd07389">
    <property type="entry name" value="MPP_PhoD"/>
    <property type="match status" value="1"/>
</dbReference>
<proteinExistence type="predicted"/>
<dbReference type="EMBL" id="CP121671">
    <property type="protein sequence ID" value="WFT75064.1"/>
    <property type="molecule type" value="Genomic_DNA"/>
</dbReference>
<protein>
    <submittedName>
        <fullName evidence="3">Alkaline phosphatase D family protein</fullName>
    </submittedName>
</protein>
<dbReference type="PANTHER" id="PTHR43606:SF2">
    <property type="entry name" value="ALKALINE PHOSPHATASE FAMILY PROTEIN (AFU_ORTHOLOGUE AFUA_5G03860)"/>
    <property type="match status" value="1"/>
</dbReference>
<accession>A0ABY8J0I1</accession>
<dbReference type="InterPro" id="IPR018946">
    <property type="entry name" value="PhoD-like_MPP"/>
</dbReference>
<dbReference type="Pfam" id="PF16655">
    <property type="entry name" value="PhoD_N"/>
    <property type="match status" value="1"/>
</dbReference>
<keyword evidence="4" id="KW-1185">Reference proteome</keyword>